<proteinExistence type="predicted"/>
<gene>
    <name evidence="1" type="ORF">P174DRAFT_214007</name>
</gene>
<accession>A0A2I1C5C5</accession>
<dbReference type="GeneID" id="36528676"/>
<name>A0A2I1C5C5_ASPN1</name>
<keyword evidence="2" id="KW-1185">Reference proteome</keyword>
<comment type="caution">
    <text evidence="1">The sequence shown here is derived from an EMBL/GenBank/DDBJ whole genome shotgun (WGS) entry which is preliminary data.</text>
</comment>
<evidence type="ECO:0000313" key="2">
    <source>
        <dbReference type="Proteomes" id="UP000234474"/>
    </source>
</evidence>
<dbReference type="EMBL" id="MSZS01000005">
    <property type="protein sequence ID" value="PKX92807.1"/>
    <property type="molecule type" value="Genomic_DNA"/>
</dbReference>
<sequence>MQLSAGAMPKWIVVDPSGGSPLDVWGLISNMNGSIVKDTPSVWRNRDDVRVWWFCLWMLHRFCSIP</sequence>
<organism evidence="1 2">
    <name type="scientific">Aspergillus novofumigatus (strain IBT 16806)</name>
    <dbReference type="NCBI Taxonomy" id="1392255"/>
    <lineage>
        <taxon>Eukaryota</taxon>
        <taxon>Fungi</taxon>
        <taxon>Dikarya</taxon>
        <taxon>Ascomycota</taxon>
        <taxon>Pezizomycotina</taxon>
        <taxon>Eurotiomycetes</taxon>
        <taxon>Eurotiomycetidae</taxon>
        <taxon>Eurotiales</taxon>
        <taxon>Aspergillaceae</taxon>
        <taxon>Aspergillus</taxon>
        <taxon>Aspergillus subgen. Fumigati</taxon>
    </lineage>
</organism>
<evidence type="ECO:0000313" key="1">
    <source>
        <dbReference type="EMBL" id="PKX92807.1"/>
    </source>
</evidence>
<protein>
    <submittedName>
        <fullName evidence="1">Uncharacterized protein</fullName>
    </submittedName>
</protein>
<dbReference type="VEuPathDB" id="FungiDB:P174DRAFT_214007"/>
<dbReference type="RefSeq" id="XP_024681402.1">
    <property type="nucleotide sequence ID" value="XM_024821350.1"/>
</dbReference>
<dbReference type="AlphaFoldDB" id="A0A2I1C5C5"/>
<reference evidence="2" key="1">
    <citation type="journal article" date="2018" name="Proc. Natl. Acad. Sci. U.S.A.">
        <title>Linking secondary metabolites to gene clusters through genome sequencing of six diverse Aspergillus species.</title>
        <authorList>
            <person name="Kaerboelling I."/>
            <person name="Vesth T.C."/>
            <person name="Frisvad J.C."/>
            <person name="Nybo J.L."/>
            <person name="Theobald S."/>
            <person name="Kuo A."/>
            <person name="Bowyer P."/>
            <person name="Matsuda Y."/>
            <person name="Mondo S."/>
            <person name="Lyhne E.K."/>
            <person name="Kogle M.E."/>
            <person name="Clum A."/>
            <person name="Lipzen A."/>
            <person name="Salamov A."/>
            <person name="Ngan C.Y."/>
            <person name="Daum C."/>
            <person name="Chiniquy J."/>
            <person name="Barry K."/>
            <person name="LaButti K."/>
            <person name="Haridas S."/>
            <person name="Simmons B.A."/>
            <person name="Magnuson J.K."/>
            <person name="Mortensen U.H."/>
            <person name="Larsen T.O."/>
            <person name="Grigoriev I.V."/>
            <person name="Baker S.E."/>
            <person name="Andersen M.R."/>
        </authorList>
    </citation>
    <scope>NUCLEOTIDE SEQUENCE [LARGE SCALE GENOMIC DNA]</scope>
    <source>
        <strain evidence="2">IBT 16806</strain>
    </source>
</reference>
<dbReference type="Proteomes" id="UP000234474">
    <property type="component" value="Unassembled WGS sequence"/>
</dbReference>